<reference evidence="2" key="1">
    <citation type="journal article" date="2022" name="bioRxiv">
        <title>Sequencing and chromosome-scale assembly of the giantPleurodeles waltlgenome.</title>
        <authorList>
            <person name="Brown T."/>
            <person name="Elewa A."/>
            <person name="Iarovenko S."/>
            <person name="Subramanian E."/>
            <person name="Araus A.J."/>
            <person name="Petzold A."/>
            <person name="Susuki M."/>
            <person name="Suzuki K.-i.T."/>
            <person name="Hayashi T."/>
            <person name="Toyoda A."/>
            <person name="Oliveira C."/>
            <person name="Osipova E."/>
            <person name="Leigh N.D."/>
            <person name="Simon A."/>
            <person name="Yun M.H."/>
        </authorList>
    </citation>
    <scope>NUCLEOTIDE SEQUENCE</scope>
    <source>
        <strain evidence="2">20211129_DDA</strain>
        <tissue evidence="2">Liver</tissue>
    </source>
</reference>
<dbReference type="EMBL" id="JANPWB010000006">
    <property type="protein sequence ID" value="KAJ1176150.1"/>
    <property type="molecule type" value="Genomic_DNA"/>
</dbReference>
<accession>A0AAV7TI96</accession>
<proteinExistence type="predicted"/>
<dbReference type="Proteomes" id="UP001066276">
    <property type="component" value="Chromosome 3_2"/>
</dbReference>
<feature type="compositionally biased region" description="Basic and acidic residues" evidence="1">
    <location>
        <begin position="12"/>
        <end position="26"/>
    </location>
</feature>
<keyword evidence="3" id="KW-1185">Reference proteome</keyword>
<evidence type="ECO:0000256" key="1">
    <source>
        <dbReference type="SAM" id="MobiDB-lite"/>
    </source>
</evidence>
<organism evidence="2 3">
    <name type="scientific">Pleurodeles waltl</name>
    <name type="common">Iberian ribbed newt</name>
    <dbReference type="NCBI Taxonomy" id="8319"/>
    <lineage>
        <taxon>Eukaryota</taxon>
        <taxon>Metazoa</taxon>
        <taxon>Chordata</taxon>
        <taxon>Craniata</taxon>
        <taxon>Vertebrata</taxon>
        <taxon>Euteleostomi</taxon>
        <taxon>Amphibia</taxon>
        <taxon>Batrachia</taxon>
        <taxon>Caudata</taxon>
        <taxon>Salamandroidea</taxon>
        <taxon>Salamandridae</taxon>
        <taxon>Pleurodelinae</taxon>
        <taxon>Pleurodeles</taxon>
    </lineage>
</organism>
<sequence>MVAVMVGAPAEPGRRHECDGHRERKASGCGARAGTFRPGPHPSTHSHSCRRPGSAGAPAITATISRPEINKKARGDDLLELNSNYRAYRAHLEHLTAINRPFSRSHLSQAVQGEDDIGARRAPPLM</sequence>
<comment type="caution">
    <text evidence="2">The sequence shown here is derived from an EMBL/GenBank/DDBJ whole genome shotgun (WGS) entry which is preliminary data.</text>
</comment>
<name>A0AAV7TI96_PLEWA</name>
<evidence type="ECO:0000313" key="2">
    <source>
        <dbReference type="EMBL" id="KAJ1176150.1"/>
    </source>
</evidence>
<evidence type="ECO:0000313" key="3">
    <source>
        <dbReference type="Proteomes" id="UP001066276"/>
    </source>
</evidence>
<dbReference type="AlphaFoldDB" id="A0AAV7TI96"/>
<protein>
    <submittedName>
        <fullName evidence="2">Uncharacterized protein</fullName>
    </submittedName>
</protein>
<feature type="region of interest" description="Disordered" evidence="1">
    <location>
        <begin position="1"/>
        <end position="68"/>
    </location>
</feature>
<gene>
    <name evidence="2" type="ORF">NDU88_001433</name>
</gene>
<feature type="region of interest" description="Disordered" evidence="1">
    <location>
        <begin position="107"/>
        <end position="126"/>
    </location>
</feature>